<keyword evidence="2" id="KW-1185">Reference proteome</keyword>
<reference evidence="1 2" key="1">
    <citation type="journal article" date="2011" name="Science">
        <title>The ecoresponsive genome of Daphnia pulex.</title>
        <authorList>
            <person name="Colbourne J.K."/>
            <person name="Pfrender M.E."/>
            <person name="Gilbert D."/>
            <person name="Thomas W.K."/>
            <person name="Tucker A."/>
            <person name="Oakley T.H."/>
            <person name="Tokishita S."/>
            <person name="Aerts A."/>
            <person name="Arnold G.J."/>
            <person name="Basu M.K."/>
            <person name="Bauer D.J."/>
            <person name="Caceres C.E."/>
            <person name="Carmel L."/>
            <person name="Casola C."/>
            <person name="Choi J.H."/>
            <person name="Detter J.C."/>
            <person name="Dong Q."/>
            <person name="Dusheyko S."/>
            <person name="Eads B.D."/>
            <person name="Frohlich T."/>
            <person name="Geiler-Samerotte K.A."/>
            <person name="Gerlach D."/>
            <person name="Hatcher P."/>
            <person name="Jogdeo S."/>
            <person name="Krijgsveld J."/>
            <person name="Kriventseva E.V."/>
            <person name="Kultz D."/>
            <person name="Laforsch C."/>
            <person name="Lindquist E."/>
            <person name="Lopez J."/>
            <person name="Manak J.R."/>
            <person name="Muller J."/>
            <person name="Pangilinan J."/>
            <person name="Patwardhan R.P."/>
            <person name="Pitluck S."/>
            <person name="Pritham E.J."/>
            <person name="Rechtsteiner A."/>
            <person name="Rho M."/>
            <person name="Rogozin I.B."/>
            <person name="Sakarya O."/>
            <person name="Salamov A."/>
            <person name="Schaack S."/>
            <person name="Shapiro H."/>
            <person name="Shiga Y."/>
            <person name="Skalitzky C."/>
            <person name="Smith Z."/>
            <person name="Souvorov A."/>
            <person name="Sung W."/>
            <person name="Tang Z."/>
            <person name="Tsuchiya D."/>
            <person name="Tu H."/>
            <person name="Vos H."/>
            <person name="Wang M."/>
            <person name="Wolf Y.I."/>
            <person name="Yamagata H."/>
            <person name="Yamada T."/>
            <person name="Ye Y."/>
            <person name="Shaw J.R."/>
            <person name="Andrews J."/>
            <person name="Crease T.J."/>
            <person name="Tang H."/>
            <person name="Lucas S.M."/>
            <person name="Robertson H.M."/>
            <person name="Bork P."/>
            <person name="Koonin E.V."/>
            <person name="Zdobnov E.M."/>
            <person name="Grigoriev I.V."/>
            <person name="Lynch M."/>
            <person name="Boore J.L."/>
        </authorList>
    </citation>
    <scope>NUCLEOTIDE SEQUENCE [LARGE SCALE GENOMIC DNA]</scope>
</reference>
<dbReference type="InParanoid" id="E9I7I8"/>
<organism evidence="1 2">
    <name type="scientific">Daphnia pulex</name>
    <name type="common">Water flea</name>
    <dbReference type="NCBI Taxonomy" id="6669"/>
    <lineage>
        <taxon>Eukaryota</taxon>
        <taxon>Metazoa</taxon>
        <taxon>Ecdysozoa</taxon>
        <taxon>Arthropoda</taxon>
        <taxon>Crustacea</taxon>
        <taxon>Branchiopoda</taxon>
        <taxon>Diplostraca</taxon>
        <taxon>Cladocera</taxon>
        <taxon>Anomopoda</taxon>
        <taxon>Daphniidae</taxon>
        <taxon>Daphnia</taxon>
    </lineage>
</organism>
<dbReference type="Proteomes" id="UP000000305">
    <property type="component" value="Unassembled WGS sequence"/>
</dbReference>
<protein>
    <submittedName>
        <fullName evidence="1">Uncharacterized protein</fullName>
    </submittedName>
</protein>
<proteinExistence type="predicted"/>
<sequence length="222" mass="24966">MASPAQKIRATFTLEALDQIFLTIFEQLGKEALAGAVACTSSTMSLSSNYLERDAFETLRQFYDMYFNHGEIASKKDEVNAAVDDMVSYLQTQLSEGKEINTELEIDQNEAMRKQRLSLAGVQKQLEGLITLDNGIRDQLIPALASMQFEDAVNQRLQHVFTIWNKVKGLLHQTPPPSDFTEEARSMAAILTSIEETASFYELVLQEKAPEGQSQRSVFIEF</sequence>
<dbReference type="EMBL" id="GL737255">
    <property type="protein sequence ID" value="EFX60042.1"/>
    <property type="molecule type" value="Genomic_DNA"/>
</dbReference>
<dbReference type="KEGG" id="dpx:DAPPUDRAFT_345681"/>
<evidence type="ECO:0000313" key="2">
    <source>
        <dbReference type="Proteomes" id="UP000000305"/>
    </source>
</evidence>
<dbReference type="HOGENOM" id="CLU_1246471_0_0_1"/>
<name>E9I7I8_DAPPU</name>
<evidence type="ECO:0000313" key="1">
    <source>
        <dbReference type="EMBL" id="EFX60042.1"/>
    </source>
</evidence>
<accession>E9I7I8</accession>
<dbReference type="AlphaFoldDB" id="E9I7I8"/>
<gene>
    <name evidence="1" type="ORF">DAPPUDRAFT_345681</name>
</gene>